<proteinExistence type="predicted"/>
<feature type="chain" id="PRO_5040231506" description="Immunoglobulin V-set domain-containing protein" evidence="1">
    <location>
        <begin position="17"/>
        <end position="250"/>
    </location>
</feature>
<sequence length="250" mass="27977">MAKPWLFLMLLGSAAAFLLTTPKSSISVPLGDTALLPASLNFSASMPEYFQLRWYFLTGPHIRLVLIVKADDCQEQQGTRYWKDSCEISIWKTGEYAHRVELSSEDASLVLWDMRAEDSGIYSITLLALGVKLSANISLTASNETSYNGYDATPDMQFLDDDQRKAIQTKNGTRVTEDVDVPMSAVREAEERDYRMSNIIQLSLAGVILCLLALIVAENGYTDENTVIPEWKTPVSFPVEQNQCTLQYIL</sequence>
<dbReference type="Proteomes" id="UP001142489">
    <property type="component" value="Unassembled WGS sequence"/>
</dbReference>
<organism evidence="2 3">
    <name type="scientific">Phrynocephalus forsythii</name>
    <dbReference type="NCBI Taxonomy" id="171643"/>
    <lineage>
        <taxon>Eukaryota</taxon>
        <taxon>Metazoa</taxon>
        <taxon>Chordata</taxon>
        <taxon>Craniata</taxon>
        <taxon>Vertebrata</taxon>
        <taxon>Euteleostomi</taxon>
        <taxon>Lepidosauria</taxon>
        <taxon>Squamata</taxon>
        <taxon>Bifurcata</taxon>
        <taxon>Unidentata</taxon>
        <taxon>Episquamata</taxon>
        <taxon>Toxicofera</taxon>
        <taxon>Iguania</taxon>
        <taxon>Acrodonta</taxon>
        <taxon>Agamidae</taxon>
        <taxon>Agaminae</taxon>
        <taxon>Phrynocephalus</taxon>
    </lineage>
</organism>
<gene>
    <name evidence="2" type="ORF">JRQ81_003448</name>
</gene>
<comment type="caution">
    <text evidence="2">The sequence shown here is derived from an EMBL/GenBank/DDBJ whole genome shotgun (WGS) entry which is preliminary data.</text>
</comment>
<accession>A0A9Q0XKI4</accession>
<keyword evidence="3" id="KW-1185">Reference proteome</keyword>
<name>A0A9Q0XKI4_9SAUR</name>
<evidence type="ECO:0000313" key="2">
    <source>
        <dbReference type="EMBL" id="KAJ7317286.1"/>
    </source>
</evidence>
<keyword evidence="1" id="KW-0732">Signal</keyword>
<dbReference type="Gene3D" id="2.60.40.10">
    <property type="entry name" value="Immunoglobulins"/>
    <property type="match status" value="1"/>
</dbReference>
<dbReference type="SUPFAM" id="SSF48726">
    <property type="entry name" value="Immunoglobulin"/>
    <property type="match status" value="1"/>
</dbReference>
<dbReference type="AlphaFoldDB" id="A0A9Q0XKI4"/>
<protein>
    <recommendedName>
        <fullName evidence="4">Immunoglobulin V-set domain-containing protein</fullName>
    </recommendedName>
</protein>
<dbReference type="InterPro" id="IPR036179">
    <property type="entry name" value="Ig-like_dom_sf"/>
</dbReference>
<evidence type="ECO:0000256" key="1">
    <source>
        <dbReference type="SAM" id="SignalP"/>
    </source>
</evidence>
<evidence type="ECO:0008006" key="4">
    <source>
        <dbReference type="Google" id="ProtNLM"/>
    </source>
</evidence>
<feature type="signal peptide" evidence="1">
    <location>
        <begin position="1"/>
        <end position="16"/>
    </location>
</feature>
<dbReference type="InterPro" id="IPR013783">
    <property type="entry name" value="Ig-like_fold"/>
</dbReference>
<dbReference type="EMBL" id="JAPFRF010000011">
    <property type="protein sequence ID" value="KAJ7317286.1"/>
    <property type="molecule type" value="Genomic_DNA"/>
</dbReference>
<evidence type="ECO:0000313" key="3">
    <source>
        <dbReference type="Proteomes" id="UP001142489"/>
    </source>
</evidence>
<reference evidence="2" key="1">
    <citation type="journal article" date="2023" name="DNA Res.">
        <title>Chromosome-level genome assembly of Phrynocephalus forsythii using third-generation DNA sequencing and Hi-C analysis.</title>
        <authorList>
            <person name="Qi Y."/>
            <person name="Zhao W."/>
            <person name="Zhao Y."/>
            <person name="Niu C."/>
            <person name="Cao S."/>
            <person name="Zhang Y."/>
        </authorList>
    </citation>
    <scope>NUCLEOTIDE SEQUENCE</scope>
    <source>
        <tissue evidence="2">Muscle</tissue>
    </source>
</reference>
<dbReference type="OrthoDB" id="9046039at2759"/>